<comment type="caution">
    <text evidence="1">The sequence shown here is derived from an EMBL/GenBank/DDBJ whole genome shotgun (WGS) entry which is preliminary data.</text>
</comment>
<reference evidence="1 2" key="1">
    <citation type="journal article" date="2015" name="Sci. Rep.">
        <title>Chromosome-level genome map provides insights into diverse defense mechanisms in the medicinal fungus Ganoderma sinense.</title>
        <authorList>
            <person name="Zhu Y."/>
            <person name="Xu J."/>
            <person name="Sun C."/>
            <person name="Zhou S."/>
            <person name="Xu H."/>
            <person name="Nelson D.R."/>
            <person name="Qian J."/>
            <person name="Song J."/>
            <person name="Luo H."/>
            <person name="Xiang L."/>
            <person name="Li Y."/>
            <person name="Xu Z."/>
            <person name="Ji A."/>
            <person name="Wang L."/>
            <person name="Lu S."/>
            <person name="Hayward A."/>
            <person name="Sun W."/>
            <person name="Li X."/>
            <person name="Schwartz D.C."/>
            <person name="Wang Y."/>
            <person name="Chen S."/>
        </authorList>
    </citation>
    <scope>NUCLEOTIDE SEQUENCE [LARGE SCALE GENOMIC DNA]</scope>
    <source>
        <strain evidence="1 2">ZZ0214-1</strain>
    </source>
</reference>
<evidence type="ECO:0000313" key="1">
    <source>
        <dbReference type="EMBL" id="PIL25406.1"/>
    </source>
</evidence>
<dbReference type="SUPFAM" id="SSF53474">
    <property type="entry name" value="alpha/beta-Hydrolases"/>
    <property type="match status" value="1"/>
</dbReference>
<dbReference type="EMBL" id="AYKW01000056">
    <property type="protein sequence ID" value="PIL25406.1"/>
    <property type="molecule type" value="Genomic_DNA"/>
</dbReference>
<evidence type="ECO:0008006" key="3">
    <source>
        <dbReference type="Google" id="ProtNLM"/>
    </source>
</evidence>
<evidence type="ECO:0000313" key="2">
    <source>
        <dbReference type="Proteomes" id="UP000230002"/>
    </source>
</evidence>
<keyword evidence="2" id="KW-1185">Reference proteome</keyword>
<dbReference type="Gene3D" id="3.40.50.1820">
    <property type="entry name" value="alpha/beta hydrolase"/>
    <property type="match status" value="1"/>
</dbReference>
<organism evidence="1 2">
    <name type="scientific">Ganoderma sinense ZZ0214-1</name>
    <dbReference type="NCBI Taxonomy" id="1077348"/>
    <lineage>
        <taxon>Eukaryota</taxon>
        <taxon>Fungi</taxon>
        <taxon>Dikarya</taxon>
        <taxon>Basidiomycota</taxon>
        <taxon>Agaricomycotina</taxon>
        <taxon>Agaricomycetes</taxon>
        <taxon>Polyporales</taxon>
        <taxon>Polyporaceae</taxon>
        <taxon>Ganoderma</taxon>
    </lineage>
</organism>
<gene>
    <name evidence="1" type="ORF">GSI_13296</name>
</gene>
<dbReference type="OrthoDB" id="2794655at2759"/>
<proteinExistence type="predicted"/>
<dbReference type="InterPro" id="IPR029058">
    <property type="entry name" value="AB_hydrolase_fold"/>
</dbReference>
<protein>
    <recommendedName>
        <fullName evidence="3">Carboxylesterase type B domain-containing protein</fullName>
    </recommendedName>
</protein>
<sequence>MVASNWFPTTPRAALARLLELYPSDPAAGSPFGTGDDNAFTPQFKRMAALQGDILFIAPRRLLTQTRARAGKLPGLGATHAMDLNDVFGAPGSGILQDYLVRFVATLDPNGDGAFEWPRYTSDAPFLLTVNDGEPAMTVNLTRDDFREEAMAYLTALTVAEPF</sequence>
<dbReference type="Proteomes" id="UP000230002">
    <property type="component" value="Unassembled WGS sequence"/>
</dbReference>
<dbReference type="AlphaFoldDB" id="A0A2G8RV61"/>
<dbReference type="STRING" id="1077348.A0A2G8RV61"/>
<name>A0A2G8RV61_9APHY</name>
<accession>A0A2G8RV61</accession>